<dbReference type="SUPFAM" id="SSF69318">
    <property type="entry name" value="Integrin alpha N-terminal domain"/>
    <property type="match status" value="1"/>
</dbReference>
<comment type="caution">
    <text evidence="3">The sequence shown here is derived from an EMBL/GenBank/DDBJ whole genome shotgun (WGS) entry which is preliminary data.</text>
</comment>
<dbReference type="InterPro" id="IPR028994">
    <property type="entry name" value="Integrin_alpha_N"/>
</dbReference>
<name>A0A495JCD1_9ACTN</name>
<dbReference type="EMBL" id="RBKT01000001">
    <property type="protein sequence ID" value="RKR86660.1"/>
    <property type="molecule type" value="Genomic_DNA"/>
</dbReference>
<dbReference type="Proteomes" id="UP000277671">
    <property type="component" value="Unassembled WGS sequence"/>
</dbReference>
<dbReference type="SUPFAM" id="SSF51261">
    <property type="entry name" value="Duplicated hybrid motif"/>
    <property type="match status" value="1"/>
</dbReference>
<reference evidence="3 4" key="1">
    <citation type="submission" date="2018-10" db="EMBL/GenBank/DDBJ databases">
        <title>Sequencing the genomes of 1000 actinobacteria strains.</title>
        <authorList>
            <person name="Klenk H.-P."/>
        </authorList>
    </citation>
    <scope>NUCLEOTIDE SEQUENCE [LARGE SCALE GENOMIC DNA]</scope>
    <source>
        <strain evidence="3 4">DSM 45175</strain>
    </source>
</reference>
<feature type="signal peptide" evidence="1">
    <location>
        <begin position="1"/>
        <end position="26"/>
    </location>
</feature>
<evidence type="ECO:0000313" key="3">
    <source>
        <dbReference type="EMBL" id="RKR86660.1"/>
    </source>
</evidence>
<evidence type="ECO:0000256" key="1">
    <source>
        <dbReference type="SAM" id="SignalP"/>
    </source>
</evidence>
<dbReference type="InterPro" id="IPR011055">
    <property type="entry name" value="Dup_hybrid_motif"/>
</dbReference>
<evidence type="ECO:0000313" key="4">
    <source>
        <dbReference type="Proteomes" id="UP000277671"/>
    </source>
</evidence>
<feature type="chain" id="PRO_5019867665" evidence="1">
    <location>
        <begin position="27"/>
        <end position="517"/>
    </location>
</feature>
<gene>
    <name evidence="3" type="ORF">BDK92_0909</name>
</gene>
<dbReference type="InterPro" id="IPR016047">
    <property type="entry name" value="M23ase_b-sheet_dom"/>
</dbReference>
<sequence>MNHARIRHMVTATLLRSRAVITTAMAALALLTSAALVTIDADEAKAAGPRPLFQLPFPCNESWRLQTYVGHDDYDIDMFPTSGSTSGRPIVASYSGTVASSGYDSGGGNYVRIDHGNGWQTRYLHMLEPAIVSTGQSVTIGQQLGKVGSTGSSSAPHLHYEQLRDGAKIESWFNGVPSGITTDGSPAGEPLSPAVTVVSRNCGGAVSRTLGDYDRDGYSDLALYRQNSQTGSTWWVQSGRTNTNLIADHKYGGSADIPAPGDYNGDGVTDLALFRPDCTNGSTWWIQNGATGNQILAGLKFGGCADIPAPGDYNADGATDLALFRQDCTNGSAWNIYSTHTNTHLRSGLKFGGCADIPAPGDYNADGATDLALFRQDCTNGSAWNIYSTHTNTHLRSGLKFGGCADIPAPGDYNADGATDLALFRQDCTNGSAWNIYSTHTNTHLRSGLKYGGCADIPAPGDYNADGATDLALFRQDCTNGSAWNIYSTHTNTHLHSGTRYGGCADIPAASNPATTA</sequence>
<dbReference type="CDD" id="cd12797">
    <property type="entry name" value="M23_peptidase"/>
    <property type="match status" value="1"/>
</dbReference>
<protein>
    <submittedName>
        <fullName evidence="3">Peptidase M23-like protein</fullName>
    </submittedName>
</protein>
<accession>A0A495JCD1</accession>
<dbReference type="AlphaFoldDB" id="A0A495JCD1"/>
<keyword evidence="1" id="KW-0732">Signal</keyword>
<proteinExistence type="predicted"/>
<dbReference type="GO" id="GO:0004222">
    <property type="term" value="F:metalloendopeptidase activity"/>
    <property type="evidence" value="ECO:0007669"/>
    <property type="project" value="TreeGrafter"/>
</dbReference>
<evidence type="ECO:0000259" key="2">
    <source>
        <dbReference type="Pfam" id="PF01551"/>
    </source>
</evidence>
<dbReference type="PANTHER" id="PTHR21666">
    <property type="entry name" value="PEPTIDASE-RELATED"/>
    <property type="match status" value="1"/>
</dbReference>
<feature type="domain" description="M23ase beta-sheet core" evidence="2">
    <location>
        <begin position="85"/>
        <end position="169"/>
    </location>
</feature>
<dbReference type="PANTHER" id="PTHR21666:SF270">
    <property type="entry name" value="MUREIN HYDROLASE ACTIVATOR ENVC"/>
    <property type="match status" value="1"/>
</dbReference>
<dbReference type="Pfam" id="PF01551">
    <property type="entry name" value="Peptidase_M23"/>
    <property type="match status" value="1"/>
</dbReference>
<dbReference type="Gene3D" id="2.70.70.10">
    <property type="entry name" value="Glucose Permease (Domain IIA)"/>
    <property type="match status" value="1"/>
</dbReference>
<keyword evidence="4" id="KW-1185">Reference proteome</keyword>
<dbReference type="InterPro" id="IPR050570">
    <property type="entry name" value="Cell_wall_metabolism_enzyme"/>
</dbReference>
<organism evidence="3 4">
    <name type="scientific">Micromonospora pisi</name>
    <dbReference type="NCBI Taxonomy" id="589240"/>
    <lineage>
        <taxon>Bacteria</taxon>
        <taxon>Bacillati</taxon>
        <taxon>Actinomycetota</taxon>
        <taxon>Actinomycetes</taxon>
        <taxon>Micromonosporales</taxon>
        <taxon>Micromonosporaceae</taxon>
        <taxon>Micromonospora</taxon>
    </lineage>
</organism>